<dbReference type="AlphaFoldDB" id="A0A077R8I0"/>
<evidence type="ECO:0000313" key="2">
    <source>
        <dbReference type="EMBL" id="CDI53449.1"/>
    </source>
</evidence>
<feature type="signal peptide" evidence="1">
    <location>
        <begin position="1"/>
        <end position="42"/>
    </location>
</feature>
<keyword evidence="1" id="KW-0732">Signal</keyword>
<sequence>MSARFHASHDHQCIICWSMQVATLVLRKLLFGLELLVDPVDCALHADSAECLPSVHDKFKAEKSTLRSAAHEAGFGFSTEREEAV</sequence>
<evidence type="ECO:0000256" key="1">
    <source>
        <dbReference type="SAM" id="SignalP"/>
    </source>
</evidence>
<accession>A0A077R8I0</accession>
<feature type="chain" id="PRO_5001723414" evidence="1">
    <location>
        <begin position="43"/>
        <end position="85"/>
    </location>
</feature>
<dbReference type="EMBL" id="HG529578">
    <property type="protein sequence ID" value="CDI53449.1"/>
    <property type="molecule type" value="Genomic_DNA"/>
</dbReference>
<reference evidence="2" key="1">
    <citation type="journal article" date="2014" name="Genome Biol. Evol.">
        <title>Gene Loss Rather Than Gene Gain Is Associated with a Host Jump from Monocots to Dicots in the Smut Fungus Melanopsichium pennsylvanicum.</title>
        <authorList>
            <person name="Sharma R."/>
            <person name="Mishra B."/>
            <person name="Runge F."/>
            <person name="Thines M."/>
        </authorList>
    </citation>
    <scope>NUCLEOTIDE SEQUENCE</scope>
    <source>
        <strain evidence="2">4</strain>
    </source>
</reference>
<name>A0A077R8I0_9BASI</name>
<organism evidence="2">
    <name type="scientific">Melanopsichium pennsylvanicum 4</name>
    <dbReference type="NCBI Taxonomy" id="1398559"/>
    <lineage>
        <taxon>Eukaryota</taxon>
        <taxon>Fungi</taxon>
        <taxon>Dikarya</taxon>
        <taxon>Basidiomycota</taxon>
        <taxon>Ustilaginomycotina</taxon>
        <taxon>Ustilaginomycetes</taxon>
        <taxon>Ustilaginales</taxon>
        <taxon>Ustilaginaceae</taxon>
        <taxon>Melanopsichium</taxon>
    </lineage>
</organism>
<protein>
    <submittedName>
        <fullName evidence="2">Uncharacterized protein</fullName>
    </submittedName>
</protein>
<proteinExistence type="predicted"/>